<dbReference type="InterPro" id="IPR003010">
    <property type="entry name" value="C-N_Hydrolase"/>
</dbReference>
<sequence length="463" mass="50331">MLSVSSGWHRRPPVSFGRALPCFFFPARPVLARGRVSLEPRLHPSELRLRLSAATRQPSHLAFPPSCPKAWRWVGGRRAAHSEPLVEIPARAGPREPTASTLDGTPESSRRQETVDARAMSAARSRLALLFCVCGAAALGAQAGPHKTGPHEAGRHEAGYYVAAVYEHTPVLSPDPLAPTSREQALALMHQNLDVYERQVATAAEKGVQIIVFPEDGIHGFNFSRASVYPFLDFLPGLLPGRWNPCLEPGRFNDTEVLQRLSCMAIKGGMFLVANLGTKQPCDSGDPRCPGDGRYQFNTDVVFSGDGALVARYRKRHLYFEAAFDTPPWADRVTFETPFAGRFGVFTCFDILFFDPAVSLLQDPEVRHVAYPTAWMNQLPLLAAVQVQKAFAVALGVNVLAANIRHPALGMTGSGIHTPLESTWQAQYALGAQAPAFTVTQRPGQASAVVGFEPGHVKALVSV</sequence>
<feature type="domain" description="CN hydrolase" evidence="10">
    <location>
        <begin position="175"/>
        <end position="444"/>
    </location>
</feature>
<dbReference type="KEGG" id="csyr:103249273"/>
<accession>A0A3Q0DFG0</accession>
<dbReference type="CDD" id="cd07567">
    <property type="entry name" value="biotinidase_like"/>
    <property type="match status" value="1"/>
</dbReference>
<comment type="similarity">
    <text evidence="1">Belongs to the carbon-nitrogen hydrolase superfamily. BTD/VNN family.</text>
</comment>
<keyword evidence="2" id="KW-0732">Signal</keyword>
<evidence type="ECO:0000256" key="1">
    <source>
        <dbReference type="ARBA" id="ARBA00008225"/>
    </source>
</evidence>
<feature type="compositionally biased region" description="Polar residues" evidence="9">
    <location>
        <begin position="98"/>
        <end position="107"/>
    </location>
</feature>
<evidence type="ECO:0000256" key="8">
    <source>
        <dbReference type="ARBA" id="ARBA00043697"/>
    </source>
</evidence>
<dbReference type="Proteomes" id="UP000189704">
    <property type="component" value="Unplaced"/>
</dbReference>
<dbReference type="GO" id="GO:0047708">
    <property type="term" value="F:biotinidase activity"/>
    <property type="evidence" value="ECO:0007669"/>
    <property type="project" value="UniProtKB-EC"/>
</dbReference>
<dbReference type="InterPro" id="IPR036526">
    <property type="entry name" value="C-N_Hydrolase_sf"/>
</dbReference>
<dbReference type="GeneID" id="103249273"/>
<dbReference type="Pfam" id="PF00795">
    <property type="entry name" value="CN_hydrolase"/>
    <property type="match status" value="1"/>
</dbReference>
<evidence type="ECO:0000256" key="4">
    <source>
        <dbReference type="ARBA" id="ARBA00023180"/>
    </source>
</evidence>
<evidence type="ECO:0000313" key="12">
    <source>
        <dbReference type="RefSeq" id="XP_021563154.1"/>
    </source>
</evidence>
<proteinExistence type="inferred from homology"/>
<gene>
    <name evidence="12" type="primary">BTD</name>
</gene>
<protein>
    <recommendedName>
        <fullName evidence="7">Biotinidase</fullName>
        <ecNumber evidence="6">3.5.1.12</ecNumber>
    </recommendedName>
</protein>
<dbReference type="Gene3D" id="3.60.110.10">
    <property type="entry name" value="Carbon-nitrogen hydrolase"/>
    <property type="match status" value="1"/>
</dbReference>
<feature type="region of interest" description="Disordered" evidence="9">
    <location>
        <begin position="89"/>
        <end position="112"/>
    </location>
</feature>
<keyword evidence="4" id="KW-0325">Glycoprotein</keyword>
<evidence type="ECO:0000256" key="5">
    <source>
        <dbReference type="ARBA" id="ARBA00037073"/>
    </source>
</evidence>
<comment type="catalytic activity">
    <reaction evidence="8">
        <text>biocytin + H2O = biotin + L-lysine</text>
        <dbReference type="Rhea" id="RHEA:77171"/>
        <dbReference type="ChEBI" id="CHEBI:15377"/>
        <dbReference type="ChEBI" id="CHEBI:32551"/>
        <dbReference type="ChEBI" id="CHEBI:57586"/>
        <dbReference type="ChEBI" id="CHEBI:195545"/>
        <dbReference type="EC" id="3.5.1.12"/>
    </reaction>
</comment>
<name>A0A3Q0DFG0_CARSF</name>
<evidence type="ECO:0000256" key="6">
    <source>
        <dbReference type="ARBA" id="ARBA00039012"/>
    </source>
</evidence>
<dbReference type="RefSeq" id="XP_021563154.1">
    <property type="nucleotide sequence ID" value="XM_021707479.1"/>
</dbReference>
<evidence type="ECO:0000256" key="7">
    <source>
        <dbReference type="ARBA" id="ARBA00039680"/>
    </source>
</evidence>
<evidence type="ECO:0000313" key="11">
    <source>
        <dbReference type="Proteomes" id="UP000189704"/>
    </source>
</evidence>
<dbReference type="PANTHER" id="PTHR10609:SF14">
    <property type="entry name" value="BIOTINIDASE"/>
    <property type="match status" value="1"/>
</dbReference>
<evidence type="ECO:0000259" key="10">
    <source>
        <dbReference type="PROSITE" id="PS50263"/>
    </source>
</evidence>
<dbReference type="GO" id="GO:0006768">
    <property type="term" value="P:biotin metabolic process"/>
    <property type="evidence" value="ECO:0007669"/>
    <property type="project" value="TreeGrafter"/>
</dbReference>
<dbReference type="SUPFAM" id="SSF56317">
    <property type="entry name" value="Carbon-nitrogen hydrolase"/>
    <property type="match status" value="1"/>
</dbReference>
<organism evidence="11 12">
    <name type="scientific">Carlito syrichta</name>
    <name type="common">Philippine tarsier</name>
    <name type="synonym">Tarsius syrichta</name>
    <dbReference type="NCBI Taxonomy" id="1868482"/>
    <lineage>
        <taxon>Eukaryota</taxon>
        <taxon>Metazoa</taxon>
        <taxon>Chordata</taxon>
        <taxon>Craniata</taxon>
        <taxon>Vertebrata</taxon>
        <taxon>Euteleostomi</taxon>
        <taxon>Mammalia</taxon>
        <taxon>Eutheria</taxon>
        <taxon>Euarchontoglires</taxon>
        <taxon>Primates</taxon>
        <taxon>Haplorrhini</taxon>
        <taxon>Tarsiiformes</taxon>
        <taxon>Tarsiidae</taxon>
        <taxon>Carlito</taxon>
    </lineage>
</organism>
<dbReference type="CTD" id="686"/>
<keyword evidence="11" id="KW-1185">Reference proteome</keyword>
<comment type="function">
    <text evidence="5">Catalytic release of biotin from biocytin, the product of biotin-dependent carboxylases degradation.</text>
</comment>
<dbReference type="EC" id="3.5.1.12" evidence="6"/>
<dbReference type="InterPro" id="IPR040154">
    <property type="entry name" value="Biotinidase/VNN"/>
</dbReference>
<reference evidence="12" key="1">
    <citation type="submission" date="2025-08" db="UniProtKB">
        <authorList>
            <consortium name="RefSeq"/>
        </authorList>
    </citation>
    <scope>IDENTIFICATION</scope>
</reference>
<evidence type="ECO:0000256" key="2">
    <source>
        <dbReference type="ARBA" id="ARBA00022729"/>
    </source>
</evidence>
<dbReference type="AlphaFoldDB" id="A0A3Q0DFG0"/>
<dbReference type="PANTHER" id="PTHR10609">
    <property type="entry name" value="BIOTINIDASE-RELATED"/>
    <property type="match status" value="1"/>
</dbReference>
<evidence type="ECO:0000256" key="9">
    <source>
        <dbReference type="SAM" id="MobiDB-lite"/>
    </source>
</evidence>
<dbReference type="FunFam" id="3.60.110.10:FF:000001">
    <property type="entry name" value="biotinidase isoform X1"/>
    <property type="match status" value="1"/>
</dbReference>
<dbReference type="InterPro" id="IPR012101">
    <property type="entry name" value="Biotinidase-like_euk"/>
</dbReference>
<evidence type="ECO:0000256" key="3">
    <source>
        <dbReference type="ARBA" id="ARBA00022801"/>
    </source>
</evidence>
<dbReference type="PROSITE" id="PS50263">
    <property type="entry name" value="CN_HYDROLASE"/>
    <property type="match status" value="1"/>
</dbReference>
<keyword evidence="3" id="KW-0378">Hydrolase</keyword>
<dbReference type="OrthoDB" id="10250282at2759"/>